<gene>
    <name evidence="3" type="ORF">Lboz_3059</name>
</gene>
<comment type="similarity">
    <text evidence="1">Belongs to the UPF0213 family.</text>
</comment>
<protein>
    <submittedName>
        <fullName evidence="3">Nuclease</fullName>
    </submittedName>
</protein>
<organism evidence="3 4">
    <name type="scientific">Legionella bozemanae</name>
    <name type="common">Fluoribacter bozemanae</name>
    <dbReference type="NCBI Taxonomy" id="447"/>
    <lineage>
        <taxon>Bacteria</taxon>
        <taxon>Pseudomonadati</taxon>
        <taxon>Pseudomonadota</taxon>
        <taxon>Gammaproteobacteria</taxon>
        <taxon>Legionellales</taxon>
        <taxon>Legionellaceae</taxon>
        <taxon>Legionella</taxon>
    </lineage>
</organism>
<evidence type="ECO:0000259" key="2">
    <source>
        <dbReference type="PROSITE" id="PS50164"/>
    </source>
</evidence>
<dbReference type="Pfam" id="PF01541">
    <property type="entry name" value="GIY-YIG"/>
    <property type="match status" value="1"/>
</dbReference>
<proteinExistence type="inferred from homology"/>
<dbReference type="OrthoDB" id="9797095at2"/>
<dbReference type="RefSeq" id="WP_058460621.1">
    <property type="nucleotide sequence ID" value="NZ_CAAAIY010000040.1"/>
</dbReference>
<reference evidence="3 4" key="1">
    <citation type="submission" date="2015-11" db="EMBL/GenBank/DDBJ databases">
        <title>Genomic analysis of 38 Legionella species identifies large and diverse effector repertoires.</title>
        <authorList>
            <person name="Burstein D."/>
            <person name="Amaro F."/>
            <person name="Zusman T."/>
            <person name="Lifshitz Z."/>
            <person name="Cohen O."/>
            <person name="Gilbert J.A."/>
            <person name="Pupko T."/>
            <person name="Shuman H.A."/>
            <person name="Segal G."/>
        </authorList>
    </citation>
    <scope>NUCLEOTIDE SEQUENCE [LARGE SCALE GENOMIC DNA]</scope>
    <source>
        <strain evidence="3 4">WIGA</strain>
    </source>
</reference>
<keyword evidence="4" id="KW-1185">Reference proteome</keyword>
<evidence type="ECO:0000256" key="1">
    <source>
        <dbReference type="ARBA" id="ARBA00007435"/>
    </source>
</evidence>
<dbReference type="PATRIC" id="fig|447.4.peg.3264"/>
<dbReference type="AlphaFoldDB" id="A0A0W0REX6"/>
<name>A0A0W0REX6_LEGBO</name>
<evidence type="ECO:0000313" key="4">
    <source>
        <dbReference type="Proteomes" id="UP000054695"/>
    </source>
</evidence>
<dbReference type="Proteomes" id="UP000054695">
    <property type="component" value="Unassembled WGS sequence"/>
</dbReference>
<feature type="domain" description="GIY-YIG" evidence="2">
    <location>
        <begin position="4"/>
        <end position="82"/>
    </location>
</feature>
<dbReference type="Gene3D" id="3.40.1440.10">
    <property type="entry name" value="GIY-YIG endonuclease"/>
    <property type="match status" value="1"/>
</dbReference>
<evidence type="ECO:0000313" key="3">
    <source>
        <dbReference type="EMBL" id="KTC69543.1"/>
    </source>
</evidence>
<accession>A0A0W0REX6</accession>
<sequence length="94" mass="11191">MDEKSYWVYMLLCDNNTYYTGYTDNIEKRYQSHLNGTGGCKYTRSFKPIKLAQAWEIKEGKGRAMQLERLIKKLTRLEKDNLVNEPNLLMNKYN</sequence>
<dbReference type="STRING" id="447.Lboz_3059"/>
<dbReference type="SUPFAM" id="SSF82771">
    <property type="entry name" value="GIY-YIG endonuclease"/>
    <property type="match status" value="1"/>
</dbReference>
<dbReference type="InterPro" id="IPR035901">
    <property type="entry name" value="GIY-YIG_endonuc_sf"/>
</dbReference>
<dbReference type="PROSITE" id="PS50164">
    <property type="entry name" value="GIY_YIG"/>
    <property type="match status" value="1"/>
</dbReference>
<dbReference type="PANTHER" id="PTHR34477">
    <property type="entry name" value="UPF0213 PROTEIN YHBQ"/>
    <property type="match status" value="1"/>
</dbReference>
<dbReference type="InterPro" id="IPR050190">
    <property type="entry name" value="UPF0213_domain"/>
</dbReference>
<dbReference type="CDD" id="cd10456">
    <property type="entry name" value="GIY-YIG_UPF0213"/>
    <property type="match status" value="1"/>
</dbReference>
<dbReference type="EMBL" id="LNXU01000045">
    <property type="protein sequence ID" value="KTC69543.1"/>
    <property type="molecule type" value="Genomic_DNA"/>
</dbReference>
<dbReference type="InterPro" id="IPR000305">
    <property type="entry name" value="GIY-YIG_endonuc"/>
</dbReference>
<comment type="caution">
    <text evidence="3">The sequence shown here is derived from an EMBL/GenBank/DDBJ whole genome shotgun (WGS) entry which is preliminary data.</text>
</comment>
<dbReference type="PANTHER" id="PTHR34477:SF1">
    <property type="entry name" value="UPF0213 PROTEIN YHBQ"/>
    <property type="match status" value="1"/>
</dbReference>